<evidence type="ECO:0000256" key="2">
    <source>
        <dbReference type="ARBA" id="ARBA00022475"/>
    </source>
</evidence>
<feature type="region of interest" description="Disordered" evidence="12">
    <location>
        <begin position="205"/>
        <end position="229"/>
    </location>
</feature>
<keyword evidence="4" id="KW-0732">Signal</keyword>
<accession>A0A6I8MZA8</accession>
<comment type="subcellular location">
    <subcellularLocation>
        <location evidence="1">Cell membrane</location>
        <topology evidence="1">Single-pass type I membrane protein</topology>
    </subcellularLocation>
</comment>
<dbReference type="InterPro" id="IPR013106">
    <property type="entry name" value="Ig_V-set"/>
</dbReference>
<evidence type="ECO:0000313" key="14">
    <source>
        <dbReference type="Ensembl" id="ENSOANP00000034067.1"/>
    </source>
</evidence>
<reference evidence="14 15" key="1">
    <citation type="journal article" date="2008" name="Nature">
        <title>Genome analysis of the platypus reveals unique signatures of evolution.</title>
        <authorList>
            <person name="Warren W.C."/>
            <person name="Hillier L.W."/>
            <person name="Marshall Graves J.A."/>
            <person name="Birney E."/>
            <person name="Ponting C.P."/>
            <person name="Grutzner F."/>
            <person name="Belov K."/>
            <person name="Miller W."/>
            <person name="Clarke L."/>
            <person name="Chinwalla A.T."/>
            <person name="Yang S.P."/>
            <person name="Heger A."/>
            <person name="Locke D.P."/>
            <person name="Miethke P."/>
            <person name="Waters P.D."/>
            <person name="Veyrunes F."/>
            <person name="Fulton L."/>
            <person name="Fulton B."/>
            <person name="Graves T."/>
            <person name="Wallis J."/>
            <person name="Puente X.S."/>
            <person name="Lopez-Otin C."/>
            <person name="Ordonez G.R."/>
            <person name="Eichler E.E."/>
            <person name="Chen L."/>
            <person name="Cheng Z."/>
            <person name="Deakin J.E."/>
            <person name="Alsop A."/>
            <person name="Thompson K."/>
            <person name="Kirby P."/>
            <person name="Papenfuss A.T."/>
            <person name="Wakefield M.J."/>
            <person name="Olender T."/>
            <person name="Lancet D."/>
            <person name="Huttley G.A."/>
            <person name="Smit A.F."/>
            <person name="Pask A."/>
            <person name="Temple-Smith P."/>
            <person name="Batzer M.A."/>
            <person name="Walker J.A."/>
            <person name="Konkel M.K."/>
            <person name="Harris R.S."/>
            <person name="Whittington C.M."/>
            <person name="Wong E.S."/>
            <person name="Gemmell N.J."/>
            <person name="Buschiazzo E."/>
            <person name="Vargas Jentzsch I.M."/>
            <person name="Merkel A."/>
            <person name="Schmitz J."/>
            <person name="Zemann A."/>
            <person name="Churakov G."/>
            <person name="Kriegs J.O."/>
            <person name="Brosius J."/>
            <person name="Murchison E.P."/>
            <person name="Sachidanandam R."/>
            <person name="Smith C."/>
            <person name="Hannon G.J."/>
            <person name="Tsend-Ayush E."/>
            <person name="McMillan D."/>
            <person name="Attenborough R."/>
            <person name="Rens W."/>
            <person name="Ferguson-Smith M."/>
            <person name="Lefevre C.M."/>
            <person name="Sharp J.A."/>
            <person name="Nicholas K.R."/>
            <person name="Ray D.A."/>
            <person name="Kube M."/>
            <person name="Reinhardt R."/>
            <person name="Pringle T.H."/>
            <person name="Taylor J."/>
            <person name="Jones R.C."/>
            <person name="Nixon B."/>
            <person name="Dacheux J.L."/>
            <person name="Niwa H."/>
            <person name="Sekita Y."/>
            <person name="Huang X."/>
            <person name="Stark A."/>
            <person name="Kheradpour P."/>
            <person name="Kellis M."/>
            <person name="Flicek P."/>
            <person name="Chen Y."/>
            <person name="Webber C."/>
            <person name="Hardison R."/>
            <person name="Nelson J."/>
            <person name="Hallsworth-Pepin K."/>
            <person name="Delehaunty K."/>
            <person name="Markovic C."/>
            <person name="Minx P."/>
            <person name="Feng Y."/>
            <person name="Kremitzki C."/>
            <person name="Mitreva M."/>
            <person name="Glasscock J."/>
            <person name="Wylie T."/>
            <person name="Wohldmann P."/>
            <person name="Thiru P."/>
            <person name="Nhan M.N."/>
            <person name="Pohl C.S."/>
            <person name="Smith S.M."/>
            <person name="Hou S."/>
            <person name="Nefedov M."/>
            <person name="de Jong P.J."/>
            <person name="Renfree M.B."/>
            <person name="Mardis E.R."/>
            <person name="Wilson R.K."/>
        </authorList>
    </citation>
    <scope>NUCLEOTIDE SEQUENCE [LARGE SCALE GENOMIC DNA]</scope>
    <source>
        <strain evidence="14 15">Glennie</strain>
    </source>
</reference>
<evidence type="ECO:0000256" key="11">
    <source>
        <dbReference type="ARBA" id="ARBA00043958"/>
    </source>
</evidence>
<dbReference type="CDD" id="cd05716">
    <property type="entry name" value="IgV_pIgR_like"/>
    <property type="match status" value="1"/>
</dbReference>
<keyword evidence="9" id="KW-0675">Receptor</keyword>
<name>A0A6I8MZA8_ORNAN</name>
<keyword evidence="15" id="KW-1185">Reference proteome</keyword>
<keyword evidence="7" id="KW-0472">Membrane</keyword>
<dbReference type="GeneTree" id="ENSGT00940000154332"/>
<evidence type="ECO:0000256" key="8">
    <source>
        <dbReference type="ARBA" id="ARBA00023157"/>
    </source>
</evidence>
<keyword evidence="3" id="KW-0812">Transmembrane</keyword>
<dbReference type="InParanoid" id="A0A6I8MZA8"/>
<dbReference type="Proteomes" id="UP000002279">
    <property type="component" value="Chromosome X5"/>
</dbReference>
<keyword evidence="6" id="KW-1133">Transmembrane helix</keyword>
<evidence type="ECO:0000256" key="4">
    <source>
        <dbReference type="ARBA" id="ARBA00022729"/>
    </source>
</evidence>
<dbReference type="InterPro" id="IPR050671">
    <property type="entry name" value="CD300_family_receptors"/>
</dbReference>
<comment type="similarity">
    <text evidence="11">Belongs to the CD300 family.</text>
</comment>
<dbReference type="InterPro" id="IPR036179">
    <property type="entry name" value="Ig-like_dom_sf"/>
</dbReference>
<evidence type="ECO:0000256" key="1">
    <source>
        <dbReference type="ARBA" id="ARBA00004251"/>
    </source>
</evidence>
<reference evidence="14" key="2">
    <citation type="submission" date="2025-08" db="UniProtKB">
        <authorList>
            <consortium name="Ensembl"/>
        </authorList>
    </citation>
    <scope>IDENTIFICATION</scope>
    <source>
        <strain evidence="14">Glennie</strain>
    </source>
</reference>
<dbReference type="Ensembl" id="ENSOANT00000061168.1">
    <property type="protein sequence ID" value="ENSOANP00000034067.1"/>
    <property type="gene ID" value="ENSOANG00000037868.1"/>
</dbReference>
<protein>
    <recommendedName>
        <fullName evidence="13">Immunoglobulin V-set domain-containing protein</fullName>
    </recommendedName>
</protein>
<evidence type="ECO:0000259" key="13">
    <source>
        <dbReference type="Pfam" id="PF07686"/>
    </source>
</evidence>
<evidence type="ECO:0000256" key="7">
    <source>
        <dbReference type="ARBA" id="ARBA00023136"/>
    </source>
</evidence>
<evidence type="ECO:0000313" key="15">
    <source>
        <dbReference type="Proteomes" id="UP000002279"/>
    </source>
</evidence>
<evidence type="ECO:0000256" key="9">
    <source>
        <dbReference type="ARBA" id="ARBA00023170"/>
    </source>
</evidence>
<dbReference type="AlphaFoldDB" id="A0A6I8MZA8"/>
<evidence type="ECO:0000256" key="6">
    <source>
        <dbReference type="ARBA" id="ARBA00022989"/>
    </source>
</evidence>
<dbReference type="Gene3D" id="2.60.40.10">
    <property type="entry name" value="Immunoglobulins"/>
    <property type="match status" value="1"/>
</dbReference>
<keyword evidence="8" id="KW-1015">Disulfide bond</keyword>
<organism evidence="14 15">
    <name type="scientific">Ornithorhynchus anatinus</name>
    <name type="common">Duckbill platypus</name>
    <dbReference type="NCBI Taxonomy" id="9258"/>
    <lineage>
        <taxon>Eukaryota</taxon>
        <taxon>Metazoa</taxon>
        <taxon>Chordata</taxon>
        <taxon>Craniata</taxon>
        <taxon>Vertebrata</taxon>
        <taxon>Euteleostomi</taxon>
        <taxon>Mammalia</taxon>
        <taxon>Monotremata</taxon>
        <taxon>Ornithorhynchidae</taxon>
        <taxon>Ornithorhynchus</taxon>
    </lineage>
</organism>
<evidence type="ECO:0000256" key="3">
    <source>
        <dbReference type="ARBA" id="ARBA00022692"/>
    </source>
</evidence>
<keyword evidence="5" id="KW-0391">Immunity</keyword>
<dbReference type="PANTHER" id="PTHR11860">
    <property type="entry name" value="POLYMERIC-IMMUNOGLOBULIN RECEPTOR"/>
    <property type="match status" value="1"/>
</dbReference>
<dbReference type="InterPro" id="IPR013783">
    <property type="entry name" value="Ig-like_fold"/>
</dbReference>
<evidence type="ECO:0000256" key="10">
    <source>
        <dbReference type="ARBA" id="ARBA00023319"/>
    </source>
</evidence>
<keyword evidence="2" id="KW-1003">Cell membrane</keyword>
<dbReference type="GO" id="GO:0002757">
    <property type="term" value="P:immune response-activating signaling pathway"/>
    <property type="evidence" value="ECO:0000318"/>
    <property type="project" value="GO_Central"/>
</dbReference>
<reference evidence="14" key="3">
    <citation type="submission" date="2025-09" db="UniProtKB">
        <authorList>
            <consortium name="Ensembl"/>
        </authorList>
    </citation>
    <scope>IDENTIFICATION</scope>
    <source>
        <strain evidence="14">Glennie</strain>
    </source>
</reference>
<dbReference type="GO" id="GO:0005886">
    <property type="term" value="C:plasma membrane"/>
    <property type="evidence" value="ECO:0000318"/>
    <property type="project" value="GO_Central"/>
</dbReference>
<proteinExistence type="inferred from homology"/>
<feature type="domain" description="Immunoglobulin V-set" evidence="13">
    <location>
        <begin position="93"/>
        <end position="178"/>
    </location>
</feature>
<evidence type="ECO:0000256" key="12">
    <source>
        <dbReference type="SAM" id="MobiDB-lite"/>
    </source>
</evidence>
<sequence>KSPAVINCAQPSALTLSLASSPPCSSDILRCLLALPRHPRCHCAGPQAGCLSLHLHHVLTALGGPAPSPAWQSPACPLCASVCGLCFPDISAPREVSGLVGGGLTAVCLYEQISKERVKFWCRGASWGTCELIATTQMSWKNTGRVSISDHLNSNMFTVTMEKLTVRDADTYWCGIWTEVAALGIPMTVIVHLATTTQMMMTRTEPTTEARIPTSTQGSQSTLGGGTEG</sequence>
<dbReference type="Pfam" id="PF07686">
    <property type="entry name" value="V-set"/>
    <property type="match status" value="1"/>
</dbReference>
<dbReference type="GO" id="GO:0004888">
    <property type="term" value="F:transmembrane signaling receptor activity"/>
    <property type="evidence" value="ECO:0000318"/>
    <property type="project" value="GO_Central"/>
</dbReference>
<dbReference type="SUPFAM" id="SSF48726">
    <property type="entry name" value="Immunoglobulin"/>
    <property type="match status" value="1"/>
</dbReference>
<evidence type="ECO:0000256" key="5">
    <source>
        <dbReference type="ARBA" id="ARBA00022859"/>
    </source>
</evidence>
<keyword evidence="10" id="KW-0393">Immunoglobulin domain</keyword>
<dbReference type="PANTHER" id="PTHR11860:SF101">
    <property type="entry name" value="CMRF35-LIKE MOLECULE 1"/>
    <property type="match status" value="1"/>
</dbReference>
<dbReference type="OMA" id="CELIATT"/>